<protein>
    <submittedName>
        <fullName evidence="6">Uncharacterized protein LOC115821461</fullName>
    </submittedName>
</protein>
<dbReference type="GO" id="GO:0003677">
    <property type="term" value="F:DNA binding"/>
    <property type="evidence" value="ECO:0007669"/>
    <property type="project" value="InterPro"/>
</dbReference>
<dbReference type="OrthoDB" id="5984255at2759"/>
<accession>A0A6J2WB79</accession>
<dbReference type="InterPro" id="IPR004210">
    <property type="entry name" value="BESS_motif"/>
</dbReference>
<keyword evidence="1" id="KW-0539">Nucleus</keyword>
<feature type="domain" description="BESS" evidence="4">
    <location>
        <begin position="231"/>
        <end position="270"/>
    </location>
</feature>
<feature type="compositionally biased region" description="Basic and acidic residues" evidence="2">
    <location>
        <begin position="338"/>
        <end position="349"/>
    </location>
</feature>
<dbReference type="GO" id="GO:0006357">
    <property type="term" value="P:regulation of transcription by RNA polymerase II"/>
    <property type="evidence" value="ECO:0007669"/>
    <property type="project" value="TreeGrafter"/>
</dbReference>
<keyword evidence="5" id="KW-1185">Reference proteome</keyword>
<dbReference type="GeneID" id="115821461"/>
<dbReference type="PROSITE" id="PS51029">
    <property type="entry name" value="MADF"/>
    <property type="match status" value="1"/>
</dbReference>
<comment type="subcellular location">
    <subcellularLocation>
        <location evidence="1">Nucleus</location>
    </subcellularLocation>
</comment>
<dbReference type="Proteomes" id="UP000504632">
    <property type="component" value="Chromosome 9"/>
</dbReference>
<evidence type="ECO:0000313" key="5">
    <source>
        <dbReference type="Proteomes" id="UP000504632"/>
    </source>
</evidence>
<evidence type="ECO:0000313" key="6">
    <source>
        <dbReference type="RefSeq" id="XP_030641147.1"/>
    </source>
</evidence>
<evidence type="ECO:0000259" key="4">
    <source>
        <dbReference type="PROSITE" id="PS51031"/>
    </source>
</evidence>
<dbReference type="PROSITE" id="PS51031">
    <property type="entry name" value="BESS"/>
    <property type="match status" value="1"/>
</dbReference>
<dbReference type="InterPro" id="IPR006578">
    <property type="entry name" value="MADF-dom"/>
</dbReference>
<name>A0A6J2WB79_CHACN</name>
<dbReference type="PANTHER" id="PTHR12243">
    <property type="entry name" value="MADF DOMAIN TRANSCRIPTION FACTOR"/>
    <property type="match status" value="1"/>
</dbReference>
<feature type="region of interest" description="Disordered" evidence="2">
    <location>
        <begin position="298"/>
        <end position="349"/>
    </location>
</feature>
<evidence type="ECO:0000256" key="1">
    <source>
        <dbReference type="PROSITE-ProRule" id="PRU00371"/>
    </source>
</evidence>
<gene>
    <name evidence="6" type="primary">LOC115821461</name>
</gene>
<dbReference type="GO" id="GO:0005667">
    <property type="term" value="C:transcription regulator complex"/>
    <property type="evidence" value="ECO:0007669"/>
    <property type="project" value="TreeGrafter"/>
</dbReference>
<dbReference type="SMART" id="SM00595">
    <property type="entry name" value="MADF"/>
    <property type="match status" value="1"/>
</dbReference>
<organism evidence="5 6">
    <name type="scientific">Chanos chanos</name>
    <name type="common">Milkfish</name>
    <name type="synonym">Mugil chanos</name>
    <dbReference type="NCBI Taxonomy" id="29144"/>
    <lineage>
        <taxon>Eukaryota</taxon>
        <taxon>Metazoa</taxon>
        <taxon>Chordata</taxon>
        <taxon>Craniata</taxon>
        <taxon>Vertebrata</taxon>
        <taxon>Euteleostomi</taxon>
        <taxon>Actinopterygii</taxon>
        <taxon>Neopterygii</taxon>
        <taxon>Teleostei</taxon>
        <taxon>Ostariophysi</taxon>
        <taxon>Gonorynchiformes</taxon>
        <taxon>Chanidae</taxon>
        <taxon>Chanos</taxon>
    </lineage>
</organism>
<dbReference type="Pfam" id="PF10545">
    <property type="entry name" value="MADF_DNA_bdg"/>
    <property type="match status" value="1"/>
</dbReference>
<dbReference type="Pfam" id="PF02944">
    <property type="entry name" value="BESS"/>
    <property type="match status" value="1"/>
</dbReference>
<dbReference type="GO" id="GO:0005634">
    <property type="term" value="C:nucleus"/>
    <property type="evidence" value="ECO:0007669"/>
    <property type="project" value="UniProtKB-SubCell"/>
</dbReference>
<dbReference type="InParanoid" id="A0A6J2WB79"/>
<reference evidence="6" key="1">
    <citation type="submission" date="2025-08" db="UniProtKB">
        <authorList>
            <consortium name="RefSeq"/>
        </authorList>
    </citation>
    <scope>IDENTIFICATION</scope>
</reference>
<dbReference type="PANTHER" id="PTHR12243:SF60">
    <property type="entry name" value="SI:CH211-15D5.12-RELATED"/>
    <property type="match status" value="1"/>
</dbReference>
<dbReference type="InterPro" id="IPR039353">
    <property type="entry name" value="TF_Adf1"/>
</dbReference>
<proteinExistence type="predicted"/>
<sequence>MAEIVEILIKTVSNHPELYNVTLQDYRNPEKRVNAWQSISASVGLPAVECKTKWKSLRDRYMRERRLEKLKRKKGERSSSYWRHRDTMSFLEPFVKEKQKAGDSGVTEDTEDIFGGVNETSPASRAKVKDTGPKVNEMPQLAFVTQLAPVQQVPQVTQLAIVTKLPPGSRVPQTPGTPPAPNQVQTKCEEAPVLTPQALQTNDSMSALCGFKSEDKKGIVREELRLLERPHDEDELFLLSFVPALKRLSPQKRCAAKIKIQQIMYDVEFNEGLKLRQQQEQRAYEQEMQRMQLPMSAFSNPACDLSDECTPDVADRDTPPGTGGEPKQEGADTGDGSDAPKKEADSSDA</sequence>
<evidence type="ECO:0000259" key="3">
    <source>
        <dbReference type="PROSITE" id="PS51029"/>
    </source>
</evidence>
<dbReference type="AlphaFoldDB" id="A0A6J2WB79"/>
<evidence type="ECO:0000256" key="2">
    <source>
        <dbReference type="SAM" id="MobiDB-lite"/>
    </source>
</evidence>
<feature type="domain" description="MADF" evidence="3">
    <location>
        <begin position="7"/>
        <end position="96"/>
    </location>
</feature>
<dbReference type="RefSeq" id="XP_030641147.1">
    <property type="nucleotide sequence ID" value="XM_030785287.1"/>
</dbReference>